<evidence type="ECO:0000256" key="1">
    <source>
        <dbReference type="ARBA" id="ARBA00022490"/>
    </source>
</evidence>
<protein>
    <recommendedName>
        <fullName evidence="4">Leucyl/phenylalanyl-tRNA--protein transferase</fullName>
        <ecNumber evidence="4">2.3.2.6</ecNumber>
    </recommendedName>
    <alternativeName>
        <fullName evidence="4">L/F-transferase</fullName>
    </alternativeName>
    <alternativeName>
        <fullName evidence="4">Leucyltransferase</fullName>
    </alternativeName>
    <alternativeName>
        <fullName evidence="4">Phenyalanyltransferase</fullName>
    </alternativeName>
</protein>
<dbReference type="EMBL" id="CP012543">
    <property type="protein sequence ID" value="QCD46418.1"/>
    <property type="molecule type" value="Genomic_DNA"/>
</dbReference>
<evidence type="ECO:0000256" key="4">
    <source>
        <dbReference type="HAMAP-Rule" id="MF_00688"/>
    </source>
</evidence>
<keyword evidence="3 4" id="KW-0012">Acyltransferase</keyword>
<dbReference type="InterPro" id="IPR042221">
    <property type="entry name" value="Leu/Phe-tRNA_Trfase_N"/>
</dbReference>
<organism evidence="5 6">
    <name type="scientific">Campylobacter rectus</name>
    <name type="common">Wolinella recta</name>
    <dbReference type="NCBI Taxonomy" id="203"/>
    <lineage>
        <taxon>Bacteria</taxon>
        <taxon>Pseudomonadati</taxon>
        <taxon>Campylobacterota</taxon>
        <taxon>Epsilonproteobacteria</taxon>
        <taxon>Campylobacterales</taxon>
        <taxon>Campylobacteraceae</taxon>
        <taxon>Campylobacter</taxon>
    </lineage>
</organism>
<proteinExistence type="inferred from homology"/>
<evidence type="ECO:0000313" key="6">
    <source>
        <dbReference type="Proteomes" id="UP000502377"/>
    </source>
</evidence>
<dbReference type="SUPFAM" id="SSF55729">
    <property type="entry name" value="Acyl-CoA N-acyltransferases (Nat)"/>
    <property type="match status" value="1"/>
</dbReference>
<evidence type="ECO:0000256" key="2">
    <source>
        <dbReference type="ARBA" id="ARBA00022679"/>
    </source>
</evidence>
<evidence type="ECO:0000256" key="3">
    <source>
        <dbReference type="ARBA" id="ARBA00023315"/>
    </source>
</evidence>
<dbReference type="Gene3D" id="3.40.630.70">
    <property type="entry name" value="Leucyl/phenylalanyl-tRNA-protein transferase, C-terminal domain"/>
    <property type="match status" value="1"/>
</dbReference>
<evidence type="ECO:0000313" key="5">
    <source>
        <dbReference type="EMBL" id="QCD46418.1"/>
    </source>
</evidence>
<dbReference type="Proteomes" id="UP000502377">
    <property type="component" value="Chromosome"/>
</dbReference>
<keyword evidence="1 4" id="KW-0963">Cytoplasm</keyword>
<dbReference type="KEGG" id="crx:CRECT_0739"/>
<keyword evidence="2 4" id="KW-0808">Transferase</keyword>
<dbReference type="AlphaFoldDB" id="A0A6G5QL46"/>
<dbReference type="Pfam" id="PF03588">
    <property type="entry name" value="Leu_Phe_trans"/>
    <property type="match status" value="1"/>
</dbReference>
<dbReference type="PANTHER" id="PTHR30098:SF2">
    <property type="entry name" value="LEUCYL_PHENYLALANYL-TRNA--PROTEIN TRANSFERASE"/>
    <property type="match status" value="1"/>
</dbReference>
<dbReference type="InterPro" id="IPR004616">
    <property type="entry name" value="Leu/Phe-tRNA_Trfase"/>
</dbReference>
<accession>A0A6G5QL46</accession>
<comment type="function">
    <text evidence="4">Functions in the N-end rule pathway of protein degradation where it conjugates Leu, Phe and, less efficiently, Met from aminoacyl-tRNAs to the N-termini of proteins containing an N-terminal arginine or lysine.</text>
</comment>
<dbReference type="GO" id="GO:0005737">
    <property type="term" value="C:cytoplasm"/>
    <property type="evidence" value="ECO:0007669"/>
    <property type="project" value="UniProtKB-SubCell"/>
</dbReference>
<dbReference type="Gene3D" id="3.30.70.3550">
    <property type="entry name" value="Leucyl/phenylalanyl-tRNA-protein transferase, N-terminal domain"/>
    <property type="match status" value="1"/>
</dbReference>
<dbReference type="PANTHER" id="PTHR30098">
    <property type="entry name" value="LEUCYL/PHENYLALANYL-TRNA--PROTEIN TRANSFERASE"/>
    <property type="match status" value="1"/>
</dbReference>
<dbReference type="InterPro" id="IPR016181">
    <property type="entry name" value="Acyl_CoA_acyltransferase"/>
</dbReference>
<name>A0A6G5QL46_CAMRE</name>
<gene>
    <name evidence="4 5" type="primary">aat</name>
    <name evidence="5" type="ORF">CRECT_0739</name>
</gene>
<sequence>MEKIYNFPDPANAPANSPLAVGGDLSADALLQAYDKGIFPWFLPGEPIYWWSPDPRAVLIPSEVRVQKSIKSALKKFEVRFDYDFENFLKICKSEREKREPTWLSEDIVRAYVNLHRLGISHSVEVYKDGELAGGLYGQIFGKVFCGESMISLKTGASKVALISLCRVLKPFDFLIDCQVMNDHLKFMGAKAMKRSEFLAKFNELKKQPSGFSKFKNLL</sequence>
<reference evidence="5 6" key="1">
    <citation type="submission" date="2016-07" db="EMBL/GenBank/DDBJ databases">
        <title>Comparative genomics of the Campylobacter concisus group.</title>
        <authorList>
            <person name="Miller W.G."/>
            <person name="Yee E."/>
            <person name="Chapman M.H."/>
            <person name="Huynh S."/>
            <person name="Bono J.L."/>
            <person name="On S.L.W."/>
            <person name="StLeger J."/>
            <person name="Foster G."/>
            <person name="Parker C.T."/>
        </authorList>
    </citation>
    <scope>NUCLEOTIDE SEQUENCE [LARGE SCALE GENOMIC DNA]</scope>
    <source>
        <strain evidence="5 6">ATCC 33238</strain>
    </source>
</reference>
<comment type="subcellular location">
    <subcellularLocation>
        <location evidence="4">Cytoplasm</location>
    </subcellularLocation>
</comment>
<dbReference type="EC" id="2.3.2.6" evidence="4"/>
<dbReference type="HAMAP" id="MF_00688">
    <property type="entry name" value="Leu_Phe_trans"/>
    <property type="match status" value="1"/>
</dbReference>
<dbReference type="RefSeq" id="WP_004320445.1">
    <property type="nucleotide sequence ID" value="NZ_CP012543.1"/>
</dbReference>
<dbReference type="GO" id="GO:0030163">
    <property type="term" value="P:protein catabolic process"/>
    <property type="evidence" value="ECO:0007669"/>
    <property type="project" value="UniProtKB-UniRule"/>
</dbReference>
<comment type="catalytic activity">
    <reaction evidence="4">
        <text>N-terminal L-arginyl-[protein] + L-leucyl-tRNA(Leu) = N-terminal L-leucyl-L-arginyl-[protein] + tRNA(Leu) + H(+)</text>
        <dbReference type="Rhea" id="RHEA:50416"/>
        <dbReference type="Rhea" id="RHEA-COMP:9613"/>
        <dbReference type="Rhea" id="RHEA-COMP:9622"/>
        <dbReference type="Rhea" id="RHEA-COMP:12672"/>
        <dbReference type="Rhea" id="RHEA-COMP:12673"/>
        <dbReference type="ChEBI" id="CHEBI:15378"/>
        <dbReference type="ChEBI" id="CHEBI:64719"/>
        <dbReference type="ChEBI" id="CHEBI:78442"/>
        <dbReference type="ChEBI" id="CHEBI:78494"/>
        <dbReference type="ChEBI" id="CHEBI:133044"/>
        <dbReference type="EC" id="2.3.2.6"/>
    </reaction>
</comment>
<dbReference type="InterPro" id="IPR042203">
    <property type="entry name" value="Leu/Phe-tRNA_Trfase_C"/>
</dbReference>
<dbReference type="NCBIfam" id="TIGR00667">
    <property type="entry name" value="aat"/>
    <property type="match status" value="1"/>
</dbReference>
<comment type="catalytic activity">
    <reaction evidence="4">
        <text>L-phenylalanyl-tRNA(Phe) + an N-terminal L-alpha-aminoacyl-[protein] = an N-terminal L-phenylalanyl-L-alpha-aminoacyl-[protein] + tRNA(Phe)</text>
        <dbReference type="Rhea" id="RHEA:43632"/>
        <dbReference type="Rhea" id="RHEA-COMP:9668"/>
        <dbReference type="Rhea" id="RHEA-COMP:9699"/>
        <dbReference type="Rhea" id="RHEA-COMP:10636"/>
        <dbReference type="Rhea" id="RHEA-COMP:10637"/>
        <dbReference type="ChEBI" id="CHEBI:78442"/>
        <dbReference type="ChEBI" id="CHEBI:78531"/>
        <dbReference type="ChEBI" id="CHEBI:78597"/>
        <dbReference type="ChEBI" id="CHEBI:83561"/>
        <dbReference type="EC" id="2.3.2.6"/>
    </reaction>
</comment>
<comment type="similarity">
    <text evidence="4">Belongs to the L/F-transferase family.</text>
</comment>
<comment type="catalytic activity">
    <reaction evidence="4">
        <text>N-terminal L-lysyl-[protein] + L-leucyl-tRNA(Leu) = N-terminal L-leucyl-L-lysyl-[protein] + tRNA(Leu) + H(+)</text>
        <dbReference type="Rhea" id="RHEA:12340"/>
        <dbReference type="Rhea" id="RHEA-COMP:9613"/>
        <dbReference type="Rhea" id="RHEA-COMP:9622"/>
        <dbReference type="Rhea" id="RHEA-COMP:12670"/>
        <dbReference type="Rhea" id="RHEA-COMP:12671"/>
        <dbReference type="ChEBI" id="CHEBI:15378"/>
        <dbReference type="ChEBI" id="CHEBI:65249"/>
        <dbReference type="ChEBI" id="CHEBI:78442"/>
        <dbReference type="ChEBI" id="CHEBI:78494"/>
        <dbReference type="ChEBI" id="CHEBI:133043"/>
        <dbReference type="EC" id="2.3.2.6"/>
    </reaction>
</comment>
<dbReference type="GO" id="GO:0008914">
    <property type="term" value="F:leucyl-tRNA--protein transferase activity"/>
    <property type="evidence" value="ECO:0007669"/>
    <property type="project" value="UniProtKB-UniRule"/>
</dbReference>